<evidence type="ECO:0000313" key="3">
    <source>
        <dbReference type="Proteomes" id="UP001500454"/>
    </source>
</evidence>
<reference evidence="3" key="1">
    <citation type="journal article" date="2019" name="Int. J. Syst. Evol. Microbiol.">
        <title>The Global Catalogue of Microorganisms (GCM) 10K type strain sequencing project: providing services to taxonomists for standard genome sequencing and annotation.</title>
        <authorList>
            <consortium name="The Broad Institute Genomics Platform"/>
            <consortium name="The Broad Institute Genome Sequencing Center for Infectious Disease"/>
            <person name="Wu L."/>
            <person name="Ma J."/>
        </authorList>
    </citation>
    <scope>NUCLEOTIDE SEQUENCE [LARGE SCALE GENOMIC DNA]</scope>
    <source>
        <strain evidence="3">JCM 17924</strain>
    </source>
</reference>
<dbReference type="Proteomes" id="UP001500454">
    <property type="component" value="Unassembled WGS sequence"/>
</dbReference>
<dbReference type="RefSeq" id="WP_345227304.1">
    <property type="nucleotide sequence ID" value="NZ_BAABHA010000015.1"/>
</dbReference>
<dbReference type="Gene3D" id="3.30.2120.10">
    <property type="entry name" value="Bacillus phage protein-like"/>
    <property type="match status" value="1"/>
</dbReference>
<organism evidence="2 3">
    <name type="scientific">Hymenobacter koreensis</name>
    <dbReference type="NCBI Taxonomy" id="1084523"/>
    <lineage>
        <taxon>Bacteria</taxon>
        <taxon>Pseudomonadati</taxon>
        <taxon>Bacteroidota</taxon>
        <taxon>Cytophagia</taxon>
        <taxon>Cytophagales</taxon>
        <taxon>Hymenobacteraceae</taxon>
        <taxon>Hymenobacter</taxon>
    </lineage>
</organism>
<dbReference type="InterPro" id="IPR041270">
    <property type="entry name" value="Phage_ABA_S"/>
</dbReference>
<dbReference type="EMBL" id="BAABHA010000015">
    <property type="protein sequence ID" value="GAA4391673.1"/>
    <property type="molecule type" value="Genomic_DNA"/>
</dbReference>
<dbReference type="Pfam" id="PF18066">
    <property type="entry name" value="Phage_ABA_S"/>
    <property type="match status" value="1"/>
</dbReference>
<evidence type="ECO:0000259" key="1">
    <source>
        <dbReference type="Pfam" id="PF18066"/>
    </source>
</evidence>
<evidence type="ECO:0000313" key="2">
    <source>
        <dbReference type="EMBL" id="GAA4391673.1"/>
    </source>
</evidence>
<dbReference type="InterPro" id="IPR028985">
    <property type="entry name" value="Bacillus_phage_prot-like"/>
</dbReference>
<sequence length="141" mass="15800">MSLTREQNAPWPDGRELDALVATALMDWTLSAESWYDNEGLEMTVFRSPDESLIDAFSGWLNWRDIDFSNLEHIPHYSTDIAAAWEVFEKATANIKEKGEELPTLFASYRGGWVCMHGNCAGDGETAPLAICHYALAITLK</sequence>
<name>A0ABP8JJ98_9BACT</name>
<proteinExistence type="predicted"/>
<feature type="domain" description="Phage ABA sandwich" evidence="1">
    <location>
        <begin position="20"/>
        <end position="136"/>
    </location>
</feature>
<protein>
    <recommendedName>
        <fullName evidence="1">Phage ABA sandwich domain-containing protein</fullName>
    </recommendedName>
</protein>
<gene>
    <name evidence="2" type="ORF">GCM10023186_41210</name>
</gene>
<keyword evidence="3" id="KW-1185">Reference proteome</keyword>
<dbReference type="SUPFAM" id="SSF111074">
    <property type="entry name" value="Bacillus phage protein"/>
    <property type="match status" value="1"/>
</dbReference>
<comment type="caution">
    <text evidence="2">The sequence shown here is derived from an EMBL/GenBank/DDBJ whole genome shotgun (WGS) entry which is preliminary data.</text>
</comment>
<accession>A0ABP8JJ98</accession>